<dbReference type="SMART" id="SM01260">
    <property type="entry name" value="LANC_like"/>
    <property type="match status" value="1"/>
</dbReference>
<comment type="caution">
    <text evidence="2">The sequence shown here is derived from an EMBL/GenBank/DDBJ whole genome shotgun (WGS) entry which is preliminary data.</text>
</comment>
<dbReference type="InterPro" id="IPR012341">
    <property type="entry name" value="6hp_glycosidase-like_sf"/>
</dbReference>
<dbReference type="SUPFAM" id="SSF158745">
    <property type="entry name" value="LanC-like"/>
    <property type="match status" value="1"/>
</dbReference>
<dbReference type="Gene3D" id="1.50.10.20">
    <property type="match status" value="1"/>
</dbReference>
<dbReference type="Proteomes" id="UP001205185">
    <property type="component" value="Unassembled WGS sequence"/>
</dbReference>
<evidence type="ECO:0000313" key="2">
    <source>
        <dbReference type="EMBL" id="MCP2269394.1"/>
    </source>
</evidence>
<organism evidence="2 3">
    <name type="scientific">Actinokineospora diospyrosa</name>
    <dbReference type="NCBI Taxonomy" id="103728"/>
    <lineage>
        <taxon>Bacteria</taxon>
        <taxon>Bacillati</taxon>
        <taxon>Actinomycetota</taxon>
        <taxon>Actinomycetes</taxon>
        <taxon>Pseudonocardiales</taxon>
        <taxon>Pseudonocardiaceae</taxon>
        <taxon>Actinokineospora</taxon>
    </lineage>
</organism>
<dbReference type="SUPFAM" id="SSF56112">
    <property type="entry name" value="Protein kinase-like (PK-like)"/>
    <property type="match status" value="1"/>
</dbReference>
<gene>
    <name evidence="2" type="ORF">LV75_001882</name>
</gene>
<protein>
    <submittedName>
        <fullName evidence="2">Protein kinase domain-containing protein</fullName>
    </submittedName>
</protein>
<keyword evidence="2" id="KW-0808">Transferase</keyword>
<dbReference type="RefSeq" id="WP_253886392.1">
    <property type="nucleotide sequence ID" value="NZ_BAAAVB010000004.1"/>
</dbReference>
<dbReference type="Gene3D" id="3.30.200.20">
    <property type="entry name" value="Phosphorylase Kinase, domain 1"/>
    <property type="match status" value="1"/>
</dbReference>
<reference evidence="2 3" key="1">
    <citation type="submission" date="2022-06" db="EMBL/GenBank/DDBJ databases">
        <title>Genomic Encyclopedia of Archaeal and Bacterial Type Strains, Phase II (KMG-II): from individual species to whole genera.</title>
        <authorList>
            <person name="Goeker M."/>
        </authorList>
    </citation>
    <scope>NUCLEOTIDE SEQUENCE [LARGE SCALE GENOMIC DNA]</scope>
    <source>
        <strain evidence="2 3">DSM 44255</strain>
    </source>
</reference>
<dbReference type="InterPro" id="IPR058053">
    <property type="entry name" value="RamC_C"/>
</dbReference>
<dbReference type="Pfam" id="PF00069">
    <property type="entry name" value="Pkinase"/>
    <property type="match status" value="1"/>
</dbReference>
<dbReference type="PROSITE" id="PS50011">
    <property type="entry name" value="PROTEIN_KINASE_DOM"/>
    <property type="match status" value="1"/>
</dbReference>
<dbReference type="Pfam" id="PF25816">
    <property type="entry name" value="RamC_N"/>
    <property type="match status" value="1"/>
</dbReference>
<dbReference type="Gene3D" id="1.50.10.10">
    <property type="match status" value="1"/>
</dbReference>
<dbReference type="CDD" id="cd04791">
    <property type="entry name" value="LanC_SerThrkinase"/>
    <property type="match status" value="1"/>
</dbReference>
<keyword evidence="2" id="KW-0418">Kinase</keyword>
<dbReference type="NCBIfam" id="NF038151">
    <property type="entry name" value="lanthi_synth_III"/>
    <property type="match status" value="1"/>
</dbReference>
<dbReference type="InterPro" id="IPR057929">
    <property type="entry name" value="RamC_N"/>
</dbReference>
<dbReference type="InterPro" id="IPR000719">
    <property type="entry name" value="Prot_kinase_dom"/>
</dbReference>
<keyword evidence="3" id="KW-1185">Reference proteome</keyword>
<dbReference type="InterPro" id="IPR053524">
    <property type="entry name" value="Aerial_hyphae_peptide-synth"/>
</dbReference>
<proteinExistence type="predicted"/>
<feature type="domain" description="Protein kinase" evidence="1">
    <location>
        <begin position="219"/>
        <end position="527"/>
    </location>
</feature>
<dbReference type="EMBL" id="JAMTCO010000004">
    <property type="protein sequence ID" value="MCP2269394.1"/>
    <property type="molecule type" value="Genomic_DNA"/>
</dbReference>
<dbReference type="GO" id="GO:0016301">
    <property type="term" value="F:kinase activity"/>
    <property type="evidence" value="ECO:0007669"/>
    <property type="project" value="UniProtKB-KW"/>
</dbReference>
<dbReference type="InterPro" id="IPR011009">
    <property type="entry name" value="Kinase-like_dom_sf"/>
</dbReference>
<sequence length="847" mass="91679">MLDEYWAYTFADRVFYDTPARLALGERFAAADRAVPSGWRRRERDVWVVLDPDATALPHQGWKVHVSATPDDGERVLDTVWDFCLRHRISFKFLPTPRLLRLINGKYANRAASGKFVAIYPTTEAELHTVLTGLDAELAGTPHARVLSDLRWKDGPLHVRYGGFTRMLLTNAAGNRVPALLDPDGTLVPDRRTPVFHTPPWVPVPDFLARAESRSDFPYRVDSALHFSNAGGVYRATRLADGAEVVLKEARPHAGLDRAGRDAVTRLNHEYAVLRALDGITGVPRAHDLVTAGGHSFLVMDPAPGEVIWTWVARNHPLVTADPTADDLAAFTDRAQALGDRLAALLDEIHARGVVYGDLHPGNVLITEDERISLVDFEVAGSATDPDFEPALGASGFRTARLGRRGTDLDRSALAALRLWLFQAQDRIWELDPAKVDAAITEVARRYPLRPGLAEQWRRDLAPDAGSSVSALAADGKPLEVDLATADLDAACRSIAAAITASATPDRTDRLFPGDIAAFRSAGADFAHGAAGVLWARSITGVGNDPAHLDWLLRAVSDPVALPPGFCTGLHGIAYVLAHLGRDDDAVRLVETAAPMVTAVQAPTLYQGLAGIALNLLRLSHLDPRWADEAELIGKRLLDTRPPTQAGLCHGWSGTALALLRLYEHTGADHWLDAAVAALHRDLDTCVIRPDGTMLAGERTGRALPYLASGTAGVGLVAAEVLRHRADERITASMPAIMAVFRPEFVVESNLFEGRAGLLATAARLRAPRRAVDTHVRNLGWDALSYRGHLAFPGRRQFRLSMDLATGGAGVLLALATARDPDLAFLPFLTTAPDPARATTETGEEVS</sequence>
<name>A0ABT1I9U1_9PSEU</name>
<evidence type="ECO:0000313" key="3">
    <source>
        <dbReference type="Proteomes" id="UP001205185"/>
    </source>
</evidence>
<evidence type="ECO:0000259" key="1">
    <source>
        <dbReference type="PROSITE" id="PS50011"/>
    </source>
</evidence>
<dbReference type="SMART" id="SM00220">
    <property type="entry name" value="S_TKc"/>
    <property type="match status" value="1"/>
</dbReference>
<dbReference type="InterPro" id="IPR007822">
    <property type="entry name" value="LANC-like"/>
</dbReference>
<dbReference type="Gene3D" id="1.10.510.10">
    <property type="entry name" value="Transferase(Phosphotransferase) domain 1"/>
    <property type="match status" value="1"/>
</dbReference>
<accession>A0ABT1I9U1</accession>